<sequence>MSTGAAGDGFFKGMYDGCIPGHDMGVENRPYHRNCGCALHKTRGDCSHSLPNSNVSYPRRRVWSNAIRASSRAKNGETERTNSYKNLVSLYGEGREHQQSFVSSSCKPVNLLKHRFGSNVACTFCLQLLLREYV</sequence>
<organism evidence="1 2">
    <name type="scientific">Heracleum sosnowskyi</name>
    <dbReference type="NCBI Taxonomy" id="360622"/>
    <lineage>
        <taxon>Eukaryota</taxon>
        <taxon>Viridiplantae</taxon>
        <taxon>Streptophyta</taxon>
        <taxon>Embryophyta</taxon>
        <taxon>Tracheophyta</taxon>
        <taxon>Spermatophyta</taxon>
        <taxon>Magnoliopsida</taxon>
        <taxon>eudicotyledons</taxon>
        <taxon>Gunneridae</taxon>
        <taxon>Pentapetalae</taxon>
        <taxon>asterids</taxon>
        <taxon>campanulids</taxon>
        <taxon>Apiales</taxon>
        <taxon>Apiaceae</taxon>
        <taxon>Apioideae</taxon>
        <taxon>apioid superclade</taxon>
        <taxon>Tordylieae</taxon>
        <taxon>Tordyliinae</taxon>
        <taxon>Heracleum</taxon>
    </lineage>
</organism>
<name>A0AAD8JCQ7_9APIA</name>
<accession>A0AAD8JCQ7</accession>
<reference evidence="1" key="2">
    <citation type="submission" date="2023-05" db="EMBL/GenBank/DDBJ databases">
        <authorList>
            <person name="Schelkunov M.I."/>
        </authorList>
    </citation>
    <scope>NUCLEOTIDE SEQUENCE</scope>
    <source>
        <strain evidence="1">Hsosn_3</strain>
        <tissue evidence="1">Leaf</tissue>
    </source>
</reference>
<evidence type="ECO:0000313" key="2">
    <source>
        <dbReference type="Proteomes" id="UP001237642"/>
    </source>
</evidence>
<dbReference type="AlphaFoldDB" id="A0AAD8JCQ7"/>
<proteinExistence type="predicted"/>
<reference evidence="1" key="1">
    <citation type="submission" date="2023-02" db="EMBL/GenBank/DDBJ databases">
        <title>Genome of toxic invasive species Heracleum sosnowskyi carries increased number of genes despite the absence of recent whole-genome duplications.</title>
        <authorList>
            <person name="Schelkunov M."/>
            <person name="Shtratnikova V."/>
            <person name="Makarenko M."/>
            <person name="Klepikova A."/>
            <person name="Omelchenko D."/>
            <person name="Novikova G."/>
            <person name="Obukhova E."/>
            <person name="Bogdanov V."/>
            <person name="Penin A."/>
            <person name="Logacheva M."/>
        </authorList>
    </citation>
    <scope>NUCLEOTIDE SEQUENCE</scope>
    <source>
        <strain evidence="1">Hsosn_3</strain>
        <tissue evidence="1">Leaf</tissue>
    </source>
</reference>
<dbReference type="PANTHER" id="PTHR35121:SF2">
    <property type="entry name" value="SWIM-TYPE DOMAIN-CONTAINING PROTEIN"/>
    <property type="match status" value="1"/>
</dbReference>
<gene>
    <name evidence="1" type="ORF">POM88_009938</name>
</gene>
<protein>
    <submittedName>
        <fullName evidence="1">Uncharacterized protein</fullName>
    </submittedName>
</protein>
<evidence type="ECO:0000313" key="1">
    <source>
        <dbReference type="EMBL" id="KAK1400075.1"/>
    </source>
</evidence>
<keyword evidence="2" id="KW-1185">Reference proteome</keyword>
<comment type="caution">
    <text evidence="1">The sequence shown here is derived from an EMBL/GenBank/DDBJ whole genome shotgun (WGS) entry which is preliminary data.</text>
</comment>
<dbReference type="Proteomes" id="UP001237642">
    <property type="component" value="Unassembled WGS sequence"/>
</dbReference>
<dbReference type="PANTHER" id="PTHR35121">
    <property type="entry name" value="HOMEODOMAIN PROTEIN 8, PUTATIVE-RELATED"/>
    <property type="match status" value="1"/>
</dbReference>
<dbReference type="EMBL" id="JAUIZM010000002">
    <property type="protein sequence ID" value="KAK1400075.1"/>
    <property type="molecule type" value="Genomic_DNA"/>
</dbReference>